<proteinExistence type="predicted"/>
<keyword evidence="13 15" id="KW-0472">Membrane</keyword>
<keyword evidence="12" id="KW-0902">Two-component regulatory system</keyword>
<evidence type="ECO:0000256" key="10">
    <source>
        <dbReference type="ARBA" id="ARBA00022840"/>
    </source>
</evidence>
<dbReference type="Proteomes" id="UP001198182">
    <property type="component" value="Unassembled WGS sequence"/>
</dbReference>
<dbReference type="InterPro" id="IPR036890">
    <property type="entry name" value="HATPase_C_sf"/>
</dbReference>
<comment type="caution">
    <text evidence="17">The sequence shown here is derived from an EMBL/GenBank/DDBJ whole genome shotgun (WGS) entry which is preliminary data.</text>
</comment>
<feature type="transmembrane region" description="Helical" evidence="15">
    <location>
        <begin position="490"/>
        <end position="510"/>
    </location>
</feature>
<feature type="region of interest" description="Disordered" evidence="14">
    <location>
        <begin position="173"/>
        <end position="211"/>
    </location>
</feature>
<keyword evidence="8" id="KW-0547">Nucleotide-binding</keyword>
<dbReference type="EC" id="2.7.13.3" evidence="3"/>
<evidence type="ECO:0000256" key="11">
    <source>
        <dbReference type="ARBA" id="ARBA00022989"/>
    </source>
</evidence>
<sequence length="837" mass="93776">MEKENEKNTEKISEKNSEEKSGKKEKRKKRRRWIVEFLCLGISGASLAGIFFALKDSRFLYALQGRGYAATREFAELFAEDVKKAIHYTQLRRELETNGELDYGTNIRTIKVSDQQEICLTLQDAIDYGESLGFYFDEDQRLVTRKESDGSDELSGPAALREAAEAEMNNITETVVGSDATTNDDTSAASGTENRADAAATSPEEDSDQGEQVYFPSEEELQTYQNGEAAERIALLNMLYDLADYYQLQNYLCVKEGETNFAYCFVYSLEDGRILLDQNLGVPGNKDDIVGLGAYFCISSETGELTYNFYQGGIGTIYEEAYQDGMLEGTVYDLSAGVDITFPYNDQYTKGAVSYQHFRQRMQAMIAAFILSVLLVIAFGIRIVWTGQREESRMDSWCSELVLLWGLTPAALFAWSVLTICGAFLSKNQYLLAPAMAGAFSTWLWLLFGMKGIIRRYRQEEYGAKSAICRAIISLAADCRGIRERRLRQVISSVFYVLANGALCMLFGWILSETRNGGMSSLAGFLAAVAILLLNGVSLVLTLRRIRRQNQIADALEKIASGEIGTKLPPEQFGGQCEEEARAINAIGEGLSKAVEEQIRSERMKTELIANVSHDLRTPLTSIINYVDLIKREHTDNPRIQAYVEVLDSKSQRLKHLTEDLLEASKVSSGNMQVCWARIDLVQMISQVGGEFQEKLEQADLKVIPNLGTPPLYIQSDGRLLFRVLENLYNNCCKYAMPGTRVYIDLKETSHKAIFTMKNISKAPLNISAHELTERFVRGDSSRSTEGTGLGLSIAQSITELLQGSFEIYLEGDLFRVRLVFPLDEVDEEKNEKTKTI</sequence>
<dbReference type="AlphaFoldDB" id="A0AAE3EBI0"/>
<evidence type="ECO:0000256" key="2">
    <source>
        <dbReference type="ARBA" id="ARBA00004651"/>
    </source>
</evidence>
<dbReference type="Pfam" id="PF02518">
    <property type="entry name" value="HATPase_c"/>
    <property type="match status" value="1"/>
</dbReference>
<keyword evidence="9" id="KW-0418">Kinase</keyword>
<evidence type="ECO:0000256" key="13">
    <source>
        <dbReference type="ARBA" id="ARBA00023136"/>
    </source>
</evidence>
<feature type="transmembrane region" description="Helical" evidence="15">
    <location>
        <begin position="522"/>
        <end position="543"/>
    </location>
</feature>
<accession>A0AAE3EBI0</accession>
<dbReference type="GO" id="GO:0000155">
    <property type="term" value="F:phosphorelay sensor kinase activity"/>
    <property type="evidence" value="ECO:0007669"/>
    <property type="project" value="InterPro"/>
</dbReference>
<evidence type="ECO:0000256" key="1">
    <source>
        <dbReference type="ARBA" id="ARBA00000085"/>
    </source>
</evidence>
<keyword evidence="11 15" id="KW-1133">Transmembrane helix</keyword>
<dbReference type="PROSITE" id="PS50109">
    <property type="entry name" value="HIS_KIN"/>
    <property type="match status" value="1"/>
</dbReference>
<feature type="compositionally biased region" description="Polar residues" evidence="14">
    <location>
        <begin position="173"/>
        <end position="193"/>
    </location>
</feature>
<evidence type="ECO:0000256" key="9">
    <source>
        <dbReference type="ARBA" id="ARBA00022777"/>
    </source>
</evidence>
<evidence type="ECO:0000256" key="6">
    <source>
        <dbReference type="ARBA" id="ARBA00022679"/>
    </source>
</evidence>
<dbReference type="SMART" id="SM00388">
    <property type="entry name" value="HisKA"/>
    <property type="match status" value="1"/>
</dbReference>
<dbReference type="Gene3D" id="1.10.287.130">
    <property type="match status" value="1"/>
</dbReference>
<keyword evidence="10" id="KW-0067">ATP-binding</keyword>
<evidence type="ECO:0000256" key="3">
    <source>
        <dbReference type="ARBA" id="ARBA00012438"/>
    </source>
</evidence>
<keyword evidence="7 15" id="KW-0812">Transmembrane</keyword>
<dbReference type="RefSeq" id="WP_308454309.1">
    <property type="nucleotide sequence ID" value="NZ_JAJEQR010000040.1"/>
</dbReference>
<dbReference type="InterPro" id="IPR005467">
    <property type="entry name" value="His_kinase_dom"/>
</dbReference>
<evidence type="ECO:0000256" key="4">
    <source>
        <dbReference type="ARBA" id="ARBA00022475"/>
    </source>
</evidence>
<feature type="transmembrane region" description="Helical" evidence="15">
    <location>
        <begin position="397"/>
        <end position="425"/>
    </location>
</feature>
<dbReference type="CDD" id="cd00082">
    <property type="entry name" value="HisKA"/>
    <property type="match status" value="1"/>
</dbReference>
<dbReference type="SMART" id="SM00387">
    <property type="entry name" value="HATPase_c"/>
    <property type="match status" value="1"/>
</dbReference>
<dbReference type="GO" id="GO:0005886">
    <property type="term" value="C:plasma membrane"/>
    <property type="evidence" value="ECO:0007669"/>
    <property type="project" value="UniProtKB-SubCell"/>
</dbReference>
<name>A0AAE3EBI0_9FIRM</name>
<dbReference type="InterPro" id="IPR003594">
    <property type="entry name" value="HATPase_dom"/>
</dbReference>
<feature type="transmembrane region" description="Helical" evidence="15">
    <location>
        <begin position="431"/>
        <end position="448"/>
    </location>
</feature>
<gene>
    <name evidence="17" type="ORF">LKD81_12595</name>
</gene>
<keyword evidence="5" id="KW-0597">Phosphoprotein</keyword>
<comment type="catalytic activity">
    <reaction evidence="1">
        <text>ATP + protein L-histidine = ADP + protein N-phospho-L-histidine.</text>
        <dbReference type="EC" id="2.7.13.3"/>
    </reaction>
</comment>
<keyword evidence="18" id="KW-1185">Reference proteome</keyword>
<evidence type="ECO:0000313" key="18">
    <source>
        <dbReference type="Proteomes" id="UP001198182"/>
    </source>
</evidence>
<protein>
    <recommendedName>
        <fullName evidence="3">histidine kinase</fullName>
        <ecNumber evidence="3">2.7.13.3</ecNumber>
    </recommendedName>
</protein>
<evidence type="ECO:0000256" key="7">
    <source>
        <dbReference type="ARBA" id="ARBA00022692"/>
    </source>
</evidence>
<dbReference type="SUPFAM" id="SSF47384">
    <property type="entry name" value="Homodimeric domain of signal transducing histidine kinase"/>
    <property type="match status" value="1"/>
</dbReference>
<evidence type="ECO:0000259" key="16">
    <source>
        <dbReference type="PROSITE" id="PS50109"/>
    </source>
</evidence>
<dbReference type="GO" id="GO:0005524">
    <property type="term" value="F:ATP binding"/>
    <property type="evidence" value="ECO:0007669"/>
    <property type="project" value="UniProtKB-KW"/>
</dbReference>
<dbReference type="InterPro" id="IPR050398">
    <property type="entry name" value="HssS/ArlS-like"/>
</dbReference>
<dbReference type="Gene3D" id="3.30.565.10">
    <property type="entry name" value="Histidine kinase-like ATPase, C-terminal domain"/>
    <property type="match status" value="1"/>
</dbReference>
<evidence type="ECO:0000256" key="14">
    <source>
        <dbReference type="SAM" id="MobiDB-lite"/>
    </source>
</evidence>
<organism evidence="17 18">
    <name type="scientific">Hominifimenecus microfluidus</name>
    <dbReference type="NCBI Taxonomy" id="2885348"/>
    <lineage>
        <taxon>Bacteria</taxon>
        <taxon>Bacillati</taxon>
        <taxon>Bacillota</taxon>
        <taxon>Clostridia</taxon>
        <taxon>Lachnospirales</taxon>
        <taxon>Lachnospiraceae</taxon>
        <taxon>Hominifimenecus</taxon>
    </lineage>
</organism>
<dbReference type="Pfam" id="PF00512">
    <property type="entry name" value="HisKA"/>
    <property type="match status" value="1"/>
</dbReference>
<comment type="subcellular location">
    <subcellularLocation>
        <location evidence="2">Cell membrane</location>
        <topology evidence="2">Multi-pass membrane protein</topology>
    </subcellularLocation>
</comment>
<reference evidence="17" key="1">
    <citation type="submission" date="2021-10" db="EMBL/GenBank/DDBJ databases">
        <title>Anaerobic single-cell dispensing facilitates the cultivation of human gut bacteria.</title>
        <authorList>
            <person name="Afrizal A."/>
        </authorList>
    </citation>
    <scope>NUCLEOTIDE SEQUENCE</scope>
    <source>
        <strain evidence="17">CLA-AA-H215</strain>
    </source>
</reference>
<dbReference type="EMBL" id="JAJEQR010000040">
    <property type="protein sequence ID" value="MCC2231824.1"/>
    <property type="molecule type" value="Genomic_DNA"/>
</dbReference>
<dbReference type="InterPro" id="IPR036097">
    <property type="entry name" value="HisK_dim/P_sf"/>
</dbReference>
<evidence type="ECO:0000256" key="15">
    <source>
        <dbReference type="SAM" id="Phobius"/>
    </source>
</evidence>
<evidence type="ECO:0000256" key="5">
    <source>
        <dbReference type="ARBA" id="ARBA00022553"/>
    </source>
</evidence>
<keyword evidence="6" id="KW-0808">Transferase</keyword>
<evidence type="ECO:0000256" key="12">
    <source>
        <dbReference type="ARBA" id="ARBA00023012"/>
    </source>
</evidence>
<dbReference type="FunFam" id="1.10.287.130:FF:000008">
    <property type="entry name" value="Two-component sensor histidine kinase"/>
    <property type="match status" value="1"/>
</dbReference>
<feature type="compositionally biased region" description="Basic and acidic residues" evidence="14">
    <location>
        <begin position="1"/>
        <end position="22"/>
    </location>
</feature>
<feature type="transmembrane region" description="Helical" evidence="15">
    <location>
        <begin position="364"/>
        <end position="385"/>
    </location>
</feature>
<feature type="domain" description="Histidine kinase" evidence="16">
    <location>
        <begin position="611"/>
        <end position="825"/>
    </location>
</feature>
<dbReference type="PANTHER" id="PTHR45528:SF1">
    <property type="entry name" value="SENSOR HISTIDINE KINASE CPXA"/>
    <property type="match status" value="1"/>
</dbReference>
<feature type="region of interest" description="Disordered" evidence="14">
    <location>
        <begin position="1"/>
        <end position="25"/>
    </location>
</feature>
<keyword evidence="4" id="KW-1003">Cell membrane</keyword>
<evidence type="ECO:0000313" key="17">
    <source>
        <dbReference type="EMBL" id="MCC2231824.1"/>
    </source>
</evidence>
<dbReference type="SUPFAM" id="SSF55874">
    <property type="entry name" value="ATPase domain of HSP90 chaperone/DNA topoisomerase II/histidine kinase"/>
    <property type="match status" value="1"/>
</dbReference>
<dbReference type="PANTHER" id="PTHR45528">
    <property type="entry name" value="SENSOR HISTIDINE KINASE CPXA"/>
    <property type="match status" value="1"/>
</dbReference>
<dbReference type="InterPro" id="IPR003661">
    <property type="entry name" value="HisK_dim/P_dom"/>
</dbReference>
<evidence type="ECO:0000256" key="8">
    <source>
        <dbReference type="ARBA" id="ARBA00022741"/>
    </source>
</evidence>
<feature type="transmembrane region" description="Helical" evidence="15">
    <location>
        <begin position="33"/>
        <end position="54"/>
    </location>
</feature>